<evidence type="ECO:0000313" key="1">
    <source>
        <dbReference type="EMBL" id="KAJ8678855.1"/>
    </source>
</evidence>
<gene>
    <name evidence="1" type="ORF">QAD02_014642</name>
</gene>
<evidence type="ECO:0000313" key="2">
    <source>
        <dbReference type="Proteomes" id="UP001239111"/>
    </source>
</evidence>
<reference evidence="1" key="1">
    <citation type="submission" date="2023-04" db="EMBL/GenBank/DDBJ databases">
        <title>A chromosome-level genome assembly of the parasitoid wasp Eretmocerus hayati.</title>
        <authorList>
            <person name="Zhong Y."/>
            <person name="Liu S."/>
            <person name="Liu Y."/>
        </authorList>
    </citation>
    <scope>NUCLEOTIDE SEQUENCE</scope>
    <source>
        <strain evidence="1">ZJU_SS_LIU_2023</strain>
    </source>
</reference>
<dbReference type="EMBL" id="CM056742">
    <property type="protein sequence ID" value="KAJ8678855.1"/>
    <property type="molecule type" value="Genomic_DNA"/>
</dbReference>
<protein>
    <submittedName>
        <fullName evidence="1">Uncharacterized protein</fullName>
    </submittedName>
</protein>
<proteinExistence type="predicted"/>
<sequence length="100" mass="11610">MASNDLRPPVSARARDTFIGYDSEFCPVLPFFLYSRQLRPGFNSMFDVFQDDPKCCKSLADYLSSKGIHKQAVETLEGEPPMHNLFQFLKFKFFSLQWCN</sequence>
<name>A0ACC2PAS8_9HYME</name>
<organism evidence="1 2">
    <name type="scientific">Eretmocerus hayati</name>
    <dbReference type="NCBI Taxonomy" id="131215"/>
    <lineage>
        <taxon>Eukaryota</taxon>
        <taxon>Metazoa</taxon>
        <taxon>Ecdysozoa</taxon>
        <taxon>Arthropoda</taxon>
        <taxon>Hexapoda</taxon>
        <taxon>Insecta</taxon>
        <taxon>Pterygota</taxon>
        <taxon>Neoptera</taxon>
        <taxon>Endopterygota</taxon>
        <taxon>Hymenoptera</taxon>
        <taxon>Apocrita</taxon>
        <taxon>Proctotrupomorpha</taxon>
        <taxon>Chalcidoidea</taxon>
        <taxon>Aphelinidae</taxon>
        <taxon>Aphelininae</taxon>
        <taxon>Eretmocerus</taxon>
    </lineage>
</organism>
<comment type="caution">
    <text evidence="1">The sequence shown here is derived from an EMBL/GenBank/DDBJ whole genome shotgun (WGS) entry which is preliminary data.</text>
</comment>
<dbReference type="Proteomes" id="UP001239111">
    <property type="component" value="Chromosome 2"/>
</dbReference>
<accession>A0ACC2PAS8</accession>
<keyword evidence="2" id="KW-1185">Reference proteome</keyword>